<keyword evidence="2" id="KW-1185">Reference proteome</keyword>
<accession>A0ABS8STX9</accession>
<dbReference type="EMBL" id="JACEIK010000806">
    <property type="protein sequence ID" value="MCD7462485.1"/>
    <property type="molecule type" value="Genomic_DNA"/>
</dbReference>
<dbReference type="Proteomes" id="UP000823775">
    <property type="component" value="Unassembled WGS sequence"/>
</dbReference>
<evidence type="ECO:0000313" key="2">
    <source>
        <dbReference type="Proteomes" id="UP000823775"/>
    </source>
</evidence>
<organism evidence="1 2">
    <name type="scientific">Datura stramonium</name>
    <name type="common">Jimsonweed</name>
    <name type="synonym">Common thornapple</name>
    <dbReference type="NCBI Taxonomy" id="4076"/>
    <lineage>
        <taxon>Eukaryota</taxon>
        <taxon>Viridiplantae</taxon>
        <taxon>Streptophyta</taxon>
        <taxon>Embryophyta</taxon>
        <taxon>Tracheophyta</taxon>
        <taxon>Spermatophyta</taxon>
        <taxon>Magnoliopsida</taxon>
        <taxon>eudicotyledons</taxon>
        <taxon>Gunneridae</taxon>
        <taxon>Pentapetalae</taxon>
        <taxon>asterids</taxon>
        <taxon>lamiids</taxon>
        <taxon>Solanales</taxon>
        <taxon>Solanaceae</taxon>
        <taxon>Solanoideae</taxon>
        <taxon>Datureae</taxon>
        <taxon>Datura</taxon>
    </lineage>
</organism>
<protein>
    <submittedName>
        <fullName evidence="1">Uncharacterized protein</fullName>
    </submittedName>
</protein>
<reference evidence="1 2" key="1">
    <citation type="journal article" date="2021" name="BMC Genomics">
        <title>Datura genome reveals duplications of psychoactive alkaloid biosynthetic genes and high mutation rate following tissue culture.</title>
        <authorList>
            <person name="Rajewski A."/>
            <person name="Carter-House D."/>
            <person name="Stajich J."/>
            <person name="Litt A."/>
        </authorList>
    </citation>
    <scope>NUCLEOTIDE SEQUENCE [LARGE SCALE GENOMIC DNA]</scope>
    <source>
        <strain evidence="1">AR-01</strain>
    </source>
</reference>
<comment type="caution">
    <text evidence="1">The sequence shown here is derived from an EMBL/GenBank/DDBJ whole genome shotgun (WGS) entry which is preliminary data.</text>
</comment>
<sequence length="66" mass="7381">MKTHQLKLPTAKHESNFVVVRRYHHEEPINLKLLIDGIARFWAKTQNQAASGGSIEEAVPSLLSSS</sequence>
<evidence type="ECO:0000313" key="1">
    <source>
        <dbReference type="EMBL" id="MCD7462485.1"/>
    </source>
</evidence>
<proteinExistence type="predicted"/>
<gene>
    <name evidence="1" type="ORF">HAX54_048640</name>
</gene>
<name>A0ABS8STX9_DATST</name>